<gene>
    <name evidence="3" type="ORF">DFR37_102586</name>
</gene>
<dbReference type="CDD" id="cd02236">
    <property type="entry name" value="cupin_CV2614-like"/>
    <property type="match status" value="1"/>
</dbReference>
<comment type="caution">
    <text evidence="3">The sequence shown here is derived from an EMBL/GenBank/DDBJ whole genome shotgun (WGS) entry which is preliminary data.</text>
</comment>
<dbReference type="Gene3D" id="2.60.120.10">
    <property type="entry name" value="Jelly Rolls"/>
    <property type="match status" value="1"/>
</dbReference>
<dbReference type="SUPFAM" id="SSF51182">
    <property type="entry name" value="RmlC-like cupins"/>
    <property type="match status" value="1"/>
</dbReference>
<dbReference type="EMBL" id="QNRQ01000002">
    <property type="protein sequence ID" value="RBP42200.1"/>
    <property type="molecule type" value="Genomic_DNA"/>
</dbReference>
<reference evidence="3 4" key="1">
    <citation type="submission" date="2018-06" db="EMBL/GenBank/DDBJ databases">
        <title>Genomic Encyclopedia of Type Strains, Phase IV (KMG-IV): sequencing the most valuable type-strain genomes for metagenomic binning, comparative biology and taxonomic classification.</title>
        <authorList>
            <person name="Goeker M."/>
        </authorList>
    </citation>
    <scope>NUCLEOTIDE SEQUENCE [LARGE SCALE GENOMIC DNA]</scope>
    <source>
        <strain evidence="3 4">DSM 25520</strain>
    </source>
</reference>
<dbReference type="InterPro" id="IPR011051">
    <property type="entry name" value="RmlC_Cupin_sf"/>
</dbReference>
<dbReference type="AlphaFoldDB" id="A0A366HKK0"/>
<feature type="domain" description="Cupin type-2" evidence="2">
    <location>
        <begin position="79"/>
        <end position="147"/>
    </location>
</feature>
<dbReference type="InterPro" id="IPR014710">
    <property type="entry name" value="RmlC-like_jellyroll"/>
</dbReference>
<evidence type="ECO:0000259" key="2">
    <source>
        <dbReference type="Pfam" id="PF07883"/>
    </source>
</evidence>
<sequence>MNRSKLVSFLPWRRCMRPQKGGRLALALACLLITGTVNAREPQPAAVQAETLLRTGSSWDGVAYKSYPSGQPELTVLKITIAPHTSLPWHTHPMPNAAYVLSGEITVEKKDSGQKKVLSAGQVLPEMVNELHRGTTGDQPVELIVFYAGTKDMPLSEH</sequence>
<feature type="chain" id="PRO_5016735529" evidence="1">
    <location>
        <begin position="40"/>
        <end position="158"/>
    </location>
</feature>
<feature type="signal peptide" evidence="1">
    <location>
        <begin position="1"/>
        <end position="39"/>
    </location>
</feature>
<evidence type="ECO:0000313" key="3">
    <source>
        <dbReference type="EMBL" id="RBP42200.1"/>
    </source>
</evidence>
<dbReference type="Pfam" id="PF07883">
    <property type="entry name" value="Cupin_2"/>
    <property type="match status" value="1"/>
</dbReference>
<dbReference type="RefSeq" id="WP_242341724.1">
    <property type="nucleotide sequence ID" value="NZ_JACCEU010000002.1"/>
</dbReference>
<dbReference type="Proteomes" id="UP000253628">
    <property type="component" value="Unassembled WGS sequence"/>
</dbReference>
<evidence type="ECO:0000256" key="1">
    <source>
        <dbReference type="SAM" id="SignalP"/>
    </source>
</evidence>
<accession>A0A366HKK0</accession>
<dbReference type="InterPro" id="IPR013096">
    <property type="entry name" value="Cupin_2"/>
</dbReference>
<organism evidence="3 4">
    <name type="scientific">Eoetvoesiella caeni</name>
    <dbReference type="NCBI Taxonomy" id="645616"/>
    <lineage>
        <taxon>Bacteria</taxon>
        <taxon>Pseudomonadati</taxon>
        <taxon>Pseudomonadota</taxon>
        <taxon>Betaproteobacteria</taxon>
        <taxon>Burkholderiales</taxon>
        <taxon>Alcaligenaceae</taxon>
        <taxon>Eoetvoesiella</taxon>
    </lineage>
</organism>
<proteinExistence type="predicted"/>
<protein>
    <submittedName>
        <fullName evidence="3">Cupin domain</fullName>
    </submittedName>
</protein>
<keyword evidence="1" id="KW-0732">Signal</keyword>
<keyword evidence="4" id="KW-1185">Reference proteome</keyword>
<evidence type="ECO:0000313" key="4">
    <source>
        <dbReference type="Proteomes" id="UP000253628"/>
    </source>
</evidence>
<name>A0A366HKK0_9BURK</name>